<dbReference type="FunFam" id="2.70.150.10:FF:000060">
    <property type="entry name" value="Cation-transporting ATPase"/>
    <property type="match status" value="1"/>
</dbReference>
<accession>A0AAD8D4I4</accession>
<feature type="transmembrane region" description="Helical" evidence="11">
    <location>
        <begin position="438"/>
        <end position="461"/>
    </location>
</feature>
<dbReference type="GO" id="GO:0015203">
    <property type="term" value="F:polyamine transmembrane transporter activity"/>
    <property type="evidence" value="ECO:0007669"/>
    <property type="project" value="TreeGrafter"/>
</dbReference>
<dbReference type="Gene3D" id="3.40.50.1000">
    <property type="entry name" value="HAD superfamily/HAD-like"/>
    <property type="match status" value="2"/>
</dbReference>
<keyword evidence="6 11" id="KW-0067">ATP-binding</keyword>
<reference evidence="15" key="1">
    <citation type="submission" date="2022-02" db="EMBL/GenBank/DDBJ databases">
        <title>Atlantic sturgeon de novo genome assembly.</title>
        <authorList>
            <person name="Stock M."/>
            <person name="Klopp C."/>
            <person name="Guiguen Y."/>
            <person name="Cabau C."/>
            <person name="Parinello H."/>
            <person name="Santidrian Yebra-Pimentel E."/>
            <person name="Kuhl H."/>
            <person name="Dirks R.P."/>
            <person name="Guessner J."/>
            <person name="Wuertz S."/>
            <person name="Du K."/>
            <person name="Schartl M."/>
        </authorList>
    </citation>
    <scope>NUCLEOTIDE SEQUENCE</scope>
    <source>
        <strain evidence="15">STURGEONOMICS-FGT-2020</strain>
        <tissue evidence="15">Whole blood</tissue>
    </source>
</reference>
<feature type="transmembrane region" description="Helical" evidence="11">
    <location>
        <begin position="405"/>
        <end position="426"/>
    </location>
</feature>
<dbReference type="SFLD" id="SFLDF00027">
    <property type="entry name" value="p-type_atpase"/>
    <property type="match status" value="1"/>
</dbReference>
<dbReference type="Pfam" id="PF00122">
    <property type="entry name" value="E1-E2_ATPase"/>
    <property type="match status" value="1"/>
</dbReference>
<dbReference type="InterPro" id="IPR023298">
    <property type="entry name" value="ATPase_P-typ_TM_dom_sf"/>
</dbReference>
<evidence type="ECO:0000313" key="16">
    <source>
        <dbReference type="Proteomes" id="UP001230051"/>
    </source>
</evidence>
<comment type="caution">
    <text evidence="15">The sequence shown here is derived from an EMBL/GenBank/DDBJ whole genome shotgun (WGS) entry which is preliminary data.</text>
</comment>
<keyword evidence="3 11" id="KW-0812">Transmembrane</keyword>
<evidence type="ECO:0000256" key="2">
    <source>
        <dbReference type="ARBA" id="ARBA00006000"/>
    </source>
</evidence>
<feature type="transmembrane region" description="Helical" evidence="11">
    <location>
        <begin position="923"/>
        <end position="944"/>
    </location>
</feature>
<evidence type="ECO:0000259" key="12">
    <source>
        <dbReference type="Pfam" id="PF00122"/>
    </source>
</evidence>
<dbReference type="InterPro" id="IPR044492">
    <property type="entry name" value="P_typ_ATPase_HD_dom"/>
</dbReference>
<organism evidence="15 16">
    <name type="scientific">Acipenser oxyrinchus oxyrinchus</name>
    <dbReference type="NCBI Taxonomy" id="40147"/>
    <lineage>
        <taxon>Eukaryota</taxon>
        <taxon>Metazoa</taxon>
        <taxon>Chordata</taxon>
        <taxon>Craniata</taxon>
        <taxon>Vertebrata</taxon>
        <taxon>Euteleostomi</taxon>
        <taxon>Actinopterygii</taxon>
        <taxon>Chondrostei</taxon>
        <taxon>Acipenseriformes</taxon>
        <taxon>Acipenseridae</taxon>
        <taxon>Acipenser</taxon>
    </lineage>
</organism>
<dbReference type="PANTHER" id="PTHR45630">
    <property type="entry name" value="CATION-TRANSPORTING ATPASE-RELATED"/>
    <property type="match status" value="1"/>
</dbReference>
<dbReference type="GO" id="GO:0031902">
    <property type="term" value="C:late endosome membrane"/>
    <property type="evidence" value="ECO:0007669"/>
    <property type="project" value="TreeGrafter"/>
</dbReference>
<dbReference type="GO" id="GO:0006874">
    <property type="term" value="P:intracellular calcium ion homeostasis"/>
    <property type="evidence" value="ECO:0007669"/>
    <property type="project" value="TreeGrafter"/>
</dbReference>
<dbReference type="EC" id="7.2.2.-" evidence="11"/>
<evidence type="ECO:0000256" key="8">
    <source>
        <dbReference type="ARBA" id="ARBA00022967"/>
    </source>
</evidence>
<comment type="subcellular location">
    <subcellularLocation>
        <location evidence="1 11">Membrane</location>
        <topology evidence="1 11">Multi-pass membrane protein</topology>
    </subcellularLocation>
</comment>
<dbReference type="Pfam" id="PF13246">
    <property type="entry name" value="Cation_ATPase"/>
    <property type="match status" value="1"/>
</dbReference>
<dbReference type="NCBIfam" id="TIGR01494">
    <property type="entry name" value="ATPase_P-type"/>
    <property type="match status" value="2"/>
</dbReference>
<proteinExistence type="inferred from homology"/>
<dbReference type="GO" id="GO:0015662">
    <property type="term" value="F:P-type ion transporter activity"/>
    <property type="evidence" value="ECO:0007669"/>
    <property type="project" value="InterPro"/>
</dbReference>
<dbReference type="PRINTS" id="PR00121">
    <property type="entry name" value="NAKATPASE"/>
</dbReference>
<sequence>MPPKTDYIDGHRQLINKGEENEMEVFGYKTQSCRQALCIMGGLLTCGFLFLLLYWKPEWNVWTNCAPCCLEQADVVLLRTTDDFRSYRRKAVLWVRLAAGSREGSGGHSEAPILSAQMHLLKKTIVTTELKFRFIQVQMVKYIWDLTGKQFVKVQGLDDSLSGRDIHSLFGEGLSQEEQEVRRIIVGPNTIDIDIPPIWKLLFKEVLNPFYVFQVFSVILWFTEQYAEYALTIVIMSVVSLALSVYHVRQQSLKLHGLVASHNNTLVTVCRKDGGWEEVLSSQLVPGDIFQISGCKQSVPCDAILLSGGCVVNESMLTGESIPVVKLALSQLESPGPWMSGGPDSYKRHILFCGTQVIQTRADEQGVVRAVVLQTGFNTAKGELVRSIMYPKPTDFKLYRDASRFLMFLISTALLGMVYSVCVWSLNGESAGQVISKALDVITIAVPPALPAALTVGILYAQRRLSHSGVFCISPQRINMCGQMNLVCFDKTGTLTEDGLDLWGLSLAKHSSFAPVFQFSPGILLPWGPSFVAMVTCHSLIRIDGVPQGDPLELKMFEATGWVVDEDAERGTQSVLMKPGPQASKAPVAGVLVLQQFPFSSGLQRMSVVTQELGSDELVVYLKGAPERVASLCRPETVPASFPAHLSLYTQQGFRVIGMAYRSLGPAGDLSSISREAVESELTFLGLLILENRPKPETGPVLQELSSARIRSVMVTGDNLETAVTVANNSGMVPKTSRVIQVEAAPPSGSTPASVTWRLLEEPKHNCSTIDSCVITELDQNCSDYHFVMTGKTYEVILRHFHSLLPKLLLNGTVFARMSPGQKTSLVEEFQRLEFVVGMCGDGANDCGALKMAHAGISLSEQDASVASPFTSKIPNIECVPLLIREGRAALVTSYCVFKYMALYSMSQYLGVLLLYWQRNSFGNYQFLFEDLAINTVIGFTMNLNHAHPKLAPRWPPAQLMSPPMLLSVVLNVILSLALQTAGFLAVQQQAWYLPNDIYSACTPGNASSSAGNGTHNSTLSVPCGPGFKSYENTTVWLLSLFSCITVAFIFSRGKPFRKAIYTNYLFVLVLLSQLAVCLFFLFADVPGLYQFMDLVCTPTVWRLHILVMLLVYFVVALAIEEFIIENRTLWLWLRRCAGVQSQSCYRKLQRALEKEAGWPPLSGTQYAGCSMAFDNKAFEEHRETGH</sequence>
<dbReference type="Pfam" id="PF00690">
    <property type="entry name" value="Cation_ATPase_N"/>
    <property type="match status" value="1"/>
</dbReference>
<comment type="catalytic activity">
    <reaction evidence="11">
        <text>ATP + H2O = ADP + phosphate + H(+)</text>
        <dbReference type="Rhea" id="RHEA:13065"/>
        <dbReference type="ChEBI" id="CHEBI:15377"/>
        <dbReference type="ChEBI" id="CHEBI:15378"/>
        <dbReference type="ChEBI" id="CHEBI:30616"/>
        <dbReference type="ChEBI" id="CHEBI:43474"/>
        <dbReference type="ChEBI" id="CHEBI:456216"/>
    </reaction>
</comment>
<dbReference type="GO" id="GO:0019829">
    <property type="term" value="F:ATPase-coupled monoatomic cation transmembrane transporter activity"/>
    <property type="evidence" value="ECO:0007669"/>
    <property type="project" value="UniProtKB-UniRule"/>
</dbReference>
<evidence type="ECO:0000256" key="4">
    <source>
        <dbReference type="ARBA" id="ARBA00022723"/>
    </source>
</evidence>
<dbReference type="AlphaFoldDB" id="A0AAD8D4I4"/>
<dbReference type="InterPro" id="IPR006544">
    <property type="entry name" value="P-type_TPase_V"/>
</dbReference>
<dbReference type="InterPro" id="IPR059000">
    <property type="entry name" value="ATPase_P-type_domA"/>
</dbReference>
<dbReference type="SFLD" id="SFLDS00003">
    <property type="entry name" value="Haloacid_Dehalogenase"/>
    <property type="match status" value="1"/>
</dbReference>
<feature type="domain" description="Cation-transporting P-type ATPase N-terminal" evidence="13">
    <location>
        <begin position="172"/>
        <end position="221"/>
    </location>
</feature>
<feature type="transmembrane region" description="Helical" evidence="11">
    <location>
        <begin position="965"/>
        <end position="987"/>
    </location>
</feature>
<evidence type="ECO:0000256" key="6">
    <source>
        <dbReference type="ARBA" id="ARBA00022840"/>
    </source>
</evidence>
<dbReference type="InterPro" id="IPR047821">
    <property type="entry name" value="P5B-type_ATPase"/>
</dbReference>
<feature type="transmembrane region" description="Helical" evidence="11">
    <location>
        <begin position="1104"/>
        <end position="1125"/>
    </location>
</feature>
<keyword evidence="10 11" id="KW-0472">Membrane</keyword>
<feature type="domain" description="P-type ATPase A" evidence="12">
    <location>
        <begin position="266"/>
        <end position="388"/>
    </location>
</feature>
<dbReference type="SFLD" id="SFLDG00002">
    <property type="entry name" value="C1.7:_P-type_atpase_like"/>
    <property type="match status" value="1"/>
</dbReference>
<keyword evidence="7 11" id="KW-0460">Magnesium</keyword>
<keyword evidence="4 11" id="KW-0479">Metal-binding</keyword>
<feature type="transmembrane region" description="Helical" evidence="11">
    <location>
        <begin position="897"/>
        <end position="917"/>
    </location>
</feature>
<evidence type="ECO:0000256" key="5">
    <source>
        <dbReference type="ARBA" id="ARBA00022741"/>
    </source>
</evidence>
<dbReference type="InterPro" id="IPR001757">
    <property type="entry name" value="P_typ_ATPase"/>
</dbReference>
<feature type="transmembrane region" description="Helical" evidence="11">
    <location>
        <begin position="1035"/>
        <end position="1052"/>
    </location>
</feature>
<dbReference type="Proteomes" id="UP001230051">
    <property type="component" value="Unassembled WGS sequence"/>
</dbReference>
<evidence type="ECO:0000313" key="15">
    <source>
        <dbReference type="EMBL" id="KAK1162415.1"/>
    </source>
</evidence>
<evidence type="ECO:0000256" key="11">
    <source>
        <dbReference type="RuleBase" id="RU362082"/>
    </source>
</evidence>
<dbReference type="InterPro" id="IPR018303">
    <property type="entry name" value="ATPase_P-typ_P_site"/>
</dbReference>
<dbReference type="Pfam" id="PF12409">
    <property type="entry name" value="P5-ATPase"/>
    <property type="match status" value="1"/>
</dbReference>
<dbReference type="PRINTS" id="PR00119">
    <property type="entry name" value="CATATPASE"/>
</dbReference>
<evidence type="ECO:0000259" key="14">
    <source>
        <dbReference type="Pfam" id="PF12409"/>
    </source>
</evidence>
<dbReference type="GO" id="GO:0005524">
    <property type="term" value="F:ATP binding"/>
    <property type="evidence" value="ECO:0007669"/>
    <property type="project" value="UniProtKB-UniRule"/>
</dbReference>
<keyword evidence="9 11" id="KW-1133">Transmembrane helix</keyword>
<dbReference type="EMBL" id="JAGXEW010000016">
    <property type="protein sequence ID" value="KAK1162415.1"/>
    <property type="molecule type" value="Genomic_DNA"/>
</dbReference>
<name>A0AAD8D4I4_ACIOX</name>
<dbReference type="Gene3D" id="3.40.1110.10">
    <property type="entry name" value="Calcium-transporting ATPase, cytoplasmic domain N"/>
    <property type="match status" value="1"/>
</dbReference>
<dbReference type="InterPro" id="IPR023299">
    <property type="entry name" value="ATPase_P-typ_cyto_dom_N"/>
</dbReference>
<feature type="transmembrane region" description="Helical" evidence="11">
    <location>
        <begin position="229"/>
        <end position="248"/>
    </location>
</feature>
<dbReference type="FunFam" id="1.20.1110.10:FF:000023">
    <property type="entry name" value="Cation-transporting ATPase"/>
    <property type="match status" value="1"/>
</dbReference>
<dbReference type="InterPro" id="IPR023214">
    <property type="entry name" value="HAD_sf"/>
</dbReference>
<feature type="transmembrane region" description="Helical" evidence="11">
    <location>
        <begin position="36"/>
        <end position="55"/>
    </location>
</feature>
<keyword evidence="16" id="KW-1185">Reference proteome</keyword>
<keyword evidence="5 11" id="KW-0547">Nucleotide-binding</keyword>
<dbReference type="Gene3D" id="2.70.150.10">
    <property type="entry name" value="Calcium-transporting ATPase, cytoplasmic transduction domain A"/>
    <property type="match status" value="1"/>
</dbReference>
<evidence type="ECO:0000256" key="1">
    <source>
        <dbReference type="ARBA" id="ARBA00004141"/>
    </source>
</evidence>
<evidence type="ECO:0000256" key="9">
    <source>
        <dbReference type="ARBA" id="ARBA00022989"/>
    </source>
</evidence>
<dbReference type="InterPro" id="IPR036412">
    <property type="entry name" value="HAD-like_sf"/>
</dbReference>
<comment type="similarity">
    <text evidence="2 11">Belongs to the cation transport ATPase (P-type) (TC 3.A.3) family. Type V subfamily.</text>
</comment>
<dbReference type="InterPro" id="IPR008250">
    <property type="entry name" value="ATPase_P-typ_transduc_dom_A_sf"/>
</dbReference>
<dbReference type="NCBIfam" id="TIGR01657">
    <property type="entry name" value="P-ATPase-V"/>
    <property type="match status" value="1"/>
</dbReference>
<dbReference type="PANTHER" id="PTHR45630:SF1">
    <property type="entry name" value="CATION-TRANSPORTING ATPASE 13A4-RELATED"/>
    <property type="match status" value="1"/>
</dbReference>
<evidence type="ECO:0000259" key="13">
    <source>
        <dbReference type="Pfam" id="PF00690"/>
    </source>
</evidence>
<dbReference type="CDD" id="cd07542">
    <property type="entry name" value="P-type_ATPase_cation"/>
    <property type="match status" value="1"/>
</dbReference>
<dbReference type="GO" id="GO:0046872">
    <property type="term" value="F:metal ion binding"/>
    <property type="evidence" value="ECO:0007669"/>
    <property type="project" value="UniProtKB-UniRule"/>
</dbReference>
<dbReference type="FunFam" id="3.40.50.1000:FF:000045">
    <property type="entry name" value="Cation-transporting ATPase"/>
    <property type="match status" value="1"/>
</dbReference>
<evidence type="ECO:0000256" key="10">
    <source>
        <dbReference type="ARBA" id="ARBA00023136"/>
    </source>
</evidence>
<dbReference type="InterPro" id="IPR004014">
    <property type="entry name" value="ATPase_P-typ_cation-transptr_N"/>
</dbReference>
<dbReference type="SUPFAM" id="SSF56784">
    <property type="entry name" value="HAD-like"/>
    <property type="match status" value="1"/>
</dbReference>
<feature type="domain" description="P5B-type ATPase N-terminal" evidence="14">
    <location>
        <begin position="19"/>
        <end position="145"/>
    </location>
</feature>
<dbReference type="SUPFAM" id="SSF81665">
    <property type="entry name" value="Calcium ATPase, transmembrane domain M"/>
    <property type="match status" value="1"/>
</dbReference>
<dbReference type="InterPro" id="IPR047819">
    <property type="entry name" value="P5A-ATPase_N"/>
</dbReference>
<dbReference type="SUPFAM" id="SSF81653">
    <property type="entry name" value="Calcium ATPase, transduction domain A"/>
    <property type="match status" value="1"/>
</dbReference>
<feature type="transmembrane region" description="Helical" evidence="11">
    <location>
        <begin position="1064"/>
        <end position="1084"/>
    </location>
</feature>
<dbReference type="GO" id="GO:0016887">
    <property type="term" value="F:ATP hydrolysis activity"/>
    <property type="evidence" value="ECO:0007669"/>
    <property type="project" value="InterPro"/>
</dbReference>
<gene>
    <name evidence="15" type="primary">ATP13A4</name>
    <name evidence="15" type="ORF">AOXY_G17274</name>
</gene>
<protein>
    <recommendedName>
        <fullName evidence="11">Cation-transporting ATPase</fullName>
        <ecNumber evidence="11">7.2.2.-</ecNumber>
    </recommendedName>
</protein>
<dbReference type="PROSITE" id="PS00154">
    <property type="entry name" value="ATPASE_E1_E2"/>
    <property type="match status" value="1"/>
</dbReference>
<evidence type="ECO:0000256" key="3">
    <source>
        <dbReference type="ARBA" id="ARBA00022692"/>
    </source>
</evidence>
<keyword evidence="8 11" id="KW-1278">Translocase</keyword>
<evidence type="ECO:0000256" key="7">
    <source>
        <dbReference type="ARBA" id="ARBA00022842"/>
    </source>
</evidence>
<dbReference type="Gene3D" id="1.20.1110.10">
    <property type="entry name" value="Calcium-transporting ATPase, transmembrane domain"/>
    <property type="match status" value="1"/>
</dbReference>